<dbReference type="GeneID" id="2844085"/>
<dbReference type="AlphaFoldDB" id="Q6L0X2"/>
<dbReference type="HOGENOM" id="CLU_1335091_0_0_2"/>
<dbReference type="KEGG" id="pto:PTO0795"/>
<dbReference type="InterPro" id="IPR036390">
    <property type="entry name" value="WH_DNA-bd_sf"/>
</dbReference>
<dbReference type="SUPFAM" id="SSF46785">
    <property type="entry name" value="Winged helix' DNA-binding domain"/>
    <property type="match status" value="1"/>
</dbReference>
<proteinExistence type="predicted"/>
<dbReference type="InterPro" id="IPR036388">
    <property type="entry name" value="WH-like_DNA-bd_sf"/>
</dbReference>
<dbReference type="PaxDb" id="263820-PTO0795"/>
<dbReference type="CDD" id="cd00090">
    <property type="entry name" value="HTH_ARSR"/>
    <property type="match status" value="1"/>
</dbReference>
<dbReference type="RefSeq" id="WP_011177596.1">
    <property type="nucleotide sequence ID" value="NC_005877.1"/>
</dbReference>
<dbReference type="STRING" id="263820.PTO0795"/>
<accession>Q6L0X2</accession>
<organism evidence="2 3">
    <name type="scientific">Picrophilus torridus (strain ATCC 700027 / DSM 9790 / JCM 10055 / NBRC 100828 / KAW 2/3)</name>
    <dbReference type="NCBI Taxonomy" id="1122961"/>
    <lineage>
        <taxon>Archaea</taxon>
        <taxon>Methanobacteriati</taxon>
        <taxon>Thermoplasmatota</taxon>
        <taxon>Thermoplasmata</taxon>
        <taxon>Thermoplasmatales</taxon>
        <taxon>Picrophilaceae</taxon>
        <taxon>Picrophilus</taxon>
    </lineage>
</organism>
<dbReference type="OrthoDB" id="371687at2157"/>
<sequence length="205" mass="23979">MDGLIKNIDVLLNNFSNKTRLMIITLIINNGPMTVTQLSKVIKTSRSNLYQIIKGMLRDNVLIQDRVETNKNYVEKYYNINEKLFSSVRSSDIINAISNMNDERLRDFMVSFLTTASAVISMIAGQVAMADTDDMKRYHEEIKNRFITMSFSSISKEMASRYYDIHRKFMEDVDSDEDQNYDHLLYVISFPVTPYSMFLNRRNHH</sequence>
<evidence type="ECO:0000256" key="1">
    <source>
        <dbReference type="SAM" id="Phobius"/>
    </source>
</evidence>
<dbReference type="Proteomes" id="UP000000438">
    <property type="component" value="Chromosome"/>
</dbReference>
<keyword evidence="1" id="KW-0472">Membrane</keyword>
<keyword evidence="1" id="KW-1133">Transmembrane helix</keyword>
<feature type="transmembrane region" description="Helical" evidence="1">
    <location>
        <begin position="183"/>
        <end position="200"/>
    </location>
</feature>
<keyword evidence="1" id="KW-0812">Transmembrane</keyword>
<protein>
    <submittedName>
        <fullName evidence="2">Transcriptional regulator, ArsR family</fullName>
    </submittedName>
</protein>
<dbReference type="eggNOG" id="arCOG01687">
    <property type="taxonomic scope" value="Archaea"/>
</dbReference>
<reference evidence="2 3" key="1">
    <citation type="journal article" date="2004" name="Proc. Natl. Acad. Sci. U.S.A.">
        <title>Genome sequence of Picrophilus torridus and its implications for life around pH 0.</title>
        <authorList>
            <person name="Futterer O."/>
            <person name="Angelov A."/>
            <person name="Liesegang H."/>
            <person name="Gottschalk G."/>
            <person name="Schleper C."/>
            <person name="Schepers B."/>
            <person name="Dock C."/>
            <person name="Antranikian G."/>
            <person name="Liebl W."/>
        </authorList>
    </citation>
    <scope>NUCLEOTIDE SEQUENCE [LARGE SCALE GENOMIC DNA]</scope>
    <source>
        <strain evidence="3">ATCC 700027 / DSM 9790 / JCM 10055 / NBRC 100828</strain>
    </source>
</reference>
<dbReference type="Gene3D" id="1.10.10.10">
    <property type="entry name" value="Winged helix-like DNA-binding domain superfamily/Winged helix DNA-binding domain"/>
    <property type="match status" value="1"/>
</dbReference>
<dbReference type="InParanoid" id="Q6L0X2"/>
<dbReference type="InterPro" id="IPR011991">
    <property type="entry name" value="ArsR-like_HTH"/>
</dbReference>
<name>Q6L0X2_PICTO</name>
<evidence type="ECO:0000313" key="2">
    <source>
        <dbReference type="EMBL" id="AAT43380.1"/>
    </source>
</evidence>
<feature type="transmembrane region" description="Helical" evidence="1">
    <location>
        <begin position="108"/>
        <end position="129"/>
    </location>
</feature>
<dbReference type="EMBL" id="AE017261">
    <property type="protein sequence ID" value="AAT43380.1"/>
    <property type="molecule type" value="Genomic_DNA"/>
</dbReference>
<gene>
    <name evidence="2" type="ordered locus">PTO0795</name>
</gene>
<evidence type="ECO:0000313" key="3">
    <source>
        <dbReference type="Proteomes" id="UP000000438"/>
    </source>
</evidence>